<feature type="coiled-coil region" evidence="10">
    <location>
        <begin position="44"/>
        <end position="103"/>
    </location>
</feature>
<dbReference type="KEGG" id="fln:FLA_4728"/>
<gene>
    <name evidence="13" type="ORF">SAMN05421788_101140</name>
</gene>
<name>A0A173MMQ6_9BACT</name>
<dbReference type="InterPro" id="IPR043502">
    <property type="entry name" value="DNA/RNA_pol_sf"/>
</dbReference>
<dbReference type="Gene3D" id="3.30.70.270">
    <property type="match status" value="1"/>
</dbReference>
<dbReference type="AlphaFoldDB" id="A0A173MMQ6"/>
<keyword evidence="7" id="KW-0051">Antiviral defense</keyword>
<evidence type="ECO:0000313" key="14">
    <source>
        <dbReference type="Proteomes" id="UP000186917"/>
    </source>
</evidence>
<reference evidence="14" key="1">
    <citation type="submission" date="2017-01" db="EMBL/GenBank/DDBJ databases">
        <authorList>
            <person name="Varghese N."/>
            <person name="Submissions S."/>
        </authorList>
    </citation>
    <scope>NUCLEOTIDE SEQUENCE [LARGE SCALE GENOMIC DNA]</scope>
    <source>
        <strain evidence="14">DSM 21054</strain>
    </source>
</reference>
<sequence>MADNRLTRQQIYDRIRSSSKESYILSEMKRLGFWSVKDGASAVSEALINKEASLEKELNQLLAQNRKFNNREAVLKEMRLKRMAEARQKREENKKKREQKRYEKAEAWRARKQQEILYLGEGVSAGLHYTDTNEALLCEKELPVITTEKQLAEYMGIALQELHFLAFSRRVSTVNHYRKFYLPKKSGGKRLIAAPMPRLKNSQYWILNNILARIPVHAAANGFVADKSIVTNARPHLDKEVVINIDVKDFFPSIHFARVKGVFVKLGYSEKIATVLSLLCTEPVTQEISIDGRNYFVQKGQRVLPQGAPGSPVITNILCHHLDQRMQGVAAKHQYTYTRYADDITFSGSENTLHAQALLWRIKKIVQEEGFTVHPDKVHVMRKGARQEVTGVVVNKQLGIQREKLRQFRALLHNIKVKGWENAQWGNGNIISSILGYINYIKMIDPAKAAVFQQQVNVLFQQPGFSAIQQQVQPQASAAATTHDPTTNPQPAPGKGTEGDENWWKVV</sequence>
<evidence type="ECO:0000313" key="13">
    <source>
        <dbReference type="EMBL" id="SIS59869.1"/>
    </source>
</evidence>
<accession>A0A173MMQ6</accession>
<evidence type="ECO:0000256" key="5">
    <source>
        <dbReference type="ARBA" id="ARBA00022842"/>
    </source>
</evidence>
<dbReference type="CDD" id="cd03487">
    <property type="entry name" value="RT_Bac_retron_II"/>
    <property type="match status" value="1"/>
</dbReference>
<dbReference type="Proteomes" id="UP000186917">
    <property type="component" value="Unassembled WGS sequence"/>
</dbReference>
<dbReference type="GO" id="GO:0003964">
    <property type="term" value="F:RNA-directed DNA polymerase activity"/>
    <property type="evidence" value="ECO:0007669"/>
    <property type="project" value="UniProtKB-KW"/>
</dbReference>
<dbReference type="RefSeq" id="WP_076374692.1">
    <property type="nucleotide sequence ID" value="NZ_AP017422.1"/>
</dbReference>
<dbReference type="InterPro" id="IPR051083">
    <property type="entry name" value="GrpII_Intron_Splice-Mob/Def"/>
</dbReference>
<evidence type="ECO:0000256" key="3">
    <source>
        <dbReference type="ARBA" id="ARBA00022695"/>
    </source>
</evidence>
<organism evidence="13 14">
    <name type="scientific">Filimonas lacunae</name>
    <dbReference type="NCBI Taxonomy" id="477680"/>
    <lineage>
        <taxon>Bacteria</taxon>
        <taxon>Pseudomonadati</taxon>
        <taxon>Bacteroidota</taxon>
        <taxon>Chitinophagia</taxon>
        <taxon>Chitinophagales</taxon>
        <taxon>Chitinophagaceae</taxon>
        <taxon>Filimonas</taxon>
    </lineage>
</organism>
<evidence type="ECO:0000256" key="9">
    <source>
        <dbReference type="ARBA" id="ARBA00048173"/>
    </source>
</evidence>
<evidence type="ECO:0000256" key="7">
    <source>
        <dbReference type="ARBA" id="ARBA00023118"/>
    </source>
</evidence>
<keyword evidence="10" id="KW-0175">Coiled coil</keyword>
<keyword evidence="4" id="KW-0479">Metal-binding</keyword>
<proteinExistence type="inferred from homology"/>
<dbReference type="SUPFAM" id="SSF56672">
    <property type="entry name" value="DNA/RNA polymerases"/>
    <property type="match status" value="1"/>
</dbReference>
<dbReference type="EMBL" id="FTOR01000001">
    <property type="protein sequence ID" value="SIS59869.1"/>
    <property type="molecule type" value="Genomic_DNA"/>
</dbReference>
<feature type="compositionally biased region" description="Low complexity" evidence="11">
    <location>
        <begin position="471"/>
        <end position="480"/>
    </location>
</feature>
<evidence type="ECO:0000256" key="4">
    <source>
        <dbReference type="ARBA" id="ARBA00022723"/>
    </source>
</evidence>
<keyword evidence="6 13" id="KW-0695">RNA-directed DNA polymerase</keyword>
<evidence type="ECO:0000256" key="2">
    <source>
        <dbReference type="ARBA" id="ARBA00022679"/>
    </source>
</evidence>
<dbReference type="PANTHER" id="PTHR34047:SF7">
    <property type="entry name" value="RNA-DIRECTED DNA POLYMERASE"/>
    <property type="match status" value="1"/>
</dbReference>
<evidence type="ECO:0000256" key="8">
    <source>
        <dbReference type="ARBA" id="ARBA00034120"/>
    </source>
</evidence>
<dbReference type="PROSITE" id="PS50878">
    <property type="entry name" value="RT_POL"/>
    <property type="match status" value="1"/>
</dbReference>
<dbReference type="OrthoDB" id="9780724at2"/>
<dbReference type="GO" id="GO:0046872">
    <property type="term" value="F:metal ion binding"/>
    <property type="evidence" value="ECO:0007669"/>
    <property type="project" value="UniProtKB-KW"/>
</dbReference>
<keyword evidence="3" id="KW-0548">Nucleotidyltransferase</keyword>
<evidence type="ECO:0000256" key="6">
    <source>
        <dbReference type="ARBA" id="ARBA00022918"/>
    </source>
</evidence>
<dbReference type="PANTHER" id="PTHR34047">
    <property type="entry name" value="NUCLEAR INTRON MATURASE 1, MITOCHONDRIAL-RELATED"/>
    <property type="match status" value="1"/>
</dbReference>
<evidence type="ECO:0000256" key="1">
    <source>
        <dbReference type="ARBA" id="ARBA00012493"/>
    </source>
</evidence>
<dbReference type="InterPro" id="IPR000123">
    <property type="entry name" value="Reverse_transcriptase_msDNA"/>
</dbReference>
<comment type="similarity">
    <text evidence="8">Belongs to the bacterial reverse transcriptase family.</text>
</comment>
<dbReference type="EC" id="2.7.7.49" evidence="1"/>
<evidence type="ECO:0000256" key="10">
    <source>
        <dbReference type="SAM" id="Coils"/>
    </source>
</evidence>
<evidence type="ECO:0000256" key="11">
    <source>
        <dbReference type="SAM" id="MobiDB-lite"/>
    </source>
</evidence>
<feature type="region of interest" description="Disordered" evidence="11">
    <location>
        <begin position="471"/>
        <end position="507"/>
    </location>
</feature>
<dbReference type="STRING" id="477680.SAMN05421788_101140"/>
<evidence type="ECO:0000259" key="12">
    <source>
        <dbReference type="PROSITE" id="PS50878"/>
    </source>
</evidence>
<dbReference type="PRINTS" id="PR00866">
    <property type="entry name" value="RNADNAPOLMS"/>
</dbReference>
<keyword evidence="5" id="KW-0460">Magnesium</keyword>
<dbReference type="InterPro" id="IPR000477">
    <property type="entry name" value="RT_dom"/>
</dbReference>
<dbReference type="Pfam" id="PF00078">
    <property type="entry name" value="RVT_1"/>
    <property type="match status" value="1"/>
</dbReference>
<keyword evidence="14" id="KW-1185">Reference proteome</keyword>
<dbReference type="GO" id="GO:0051607">
    <property type="term" value="P:defense response to virus"/>
    <property type="evidence" value="ECO:0007669"/>
    <property type="project" value="UniProtKB-KW"/>
</dbReference>
<protein>
    <recommendedName>
        <fullName evidence="1">RNA-directed DNA polymerase</fullName>
        <ecNumber evidence="1">2.7.7.49</ecNumber>
    </recommendedName>
</protein>
<dbReference type="InterPro" id="IPR043128">
    <property type="entry name" value="Rev_trsase/Diguanyl_cyclase"/>
</dbReference>
<comment type="catalytic activity">
    <reaction evidence="9">
        <text>DNA(n) + a 2'-deoxyribonucleoside 5'-triphosphate = DNA(n+1) + diphosphate</text>
        <dbReference type="Rhea" id="RHEA:22508"/>
        <dbReference type="Rhea" id="RHEA-COMP:17339"/>
        <dbReference type="Rhea" id="RHEA-COMP:17340"/>
        <dbReference type="ChEBI" id="CHEBI:33019"/>
        <dbReference type="ChEBI" id="CHEBI:61560"/>
        <dbReference type="ChEBI" id="CHEBI:173112"/>
        <dbReference type="EC" id="2.7.7.49"/>
    </reaction>
</comment>
<feature type="domain" description="Reverse transcriptase" evidence="12">
    <location>
        <begin position="163"/>
        <end position="394"/>
    </location>
</feature>
<keyword evidence="2" id="KW-0808">Transferase</keyword>
<dbReference type="GO" id="GO:0003723">
    <property type="term" value="F:RNA binding"/>
    <property type="evidence" value="ECO:0007669"/>
    <property type="project" value="InterPro"/>
</dbReference>